<keyword evidence="2" id="KW-1185">Reference proteome</keyword>
<name>A0A5J5CUY0_9PERO</name>
<reference evidence="1 2" key="1">
    <citation type="submission" date="2019-08" db="EMBL/GenBank/DDBJ databases">
        <title>A chromosome-level genome assembly, high-density linkage maps, and genome scans reveal the genomic architecture of hybrid incompatibilities underlying speciation via character displacement in darters (Percidae: Etheostominae).</title>
        <authorList>
            <person name="Moran R.L."/>
            <person name="Catchen J.M."/>
            <person name="Fuller R.C."/>
        </authorList>
    </citation>
    <scope>NUCLEOTIDE SEQUENCE [LARGE SCALE GENOMIC DNA]</scope>
    <source>
        <strain evidence="1">EspeVRDwgs_2016</strain>
        <tissue evidence="1">Muscle</tissue>
    </source>
</reference>
<dbReference type="EMBL" id="VOFY01000015">
    <property type="protein sequence ID" value="KAA8584919.1"/>
    <property type="molecule type" value="Genomic_DNA"/>
</dbReference>
<comment type="caution">
    <text evidence="1">The sequence shown here is derived from an EMBL/GenBank/DDBJ whole genome shotgun (WGS) entry which is preliminary data.</text>
</comment>
<organism evidence="1 2">
    <name type="scientific">Etheostoma spectabile</name>
    <name type="common">orangethroat darter</name>
    <dbReference type="NCBI Taxonomy" id="54343"/>
    <lineage>
        <taxon>Eukaryota</taxon>
        <taxon>Metazoa</taxon>
        <taxon>Chordata</taxon>
        <taxon>Craniata</taxon>
        <taxon>Vertebrata</taxon>
        <taxon>Euteleostomi</taxon>
        <taxon>Actinopterygii</taxon>
        <taxon>Neopterygii</taxon>
        <taxon>Teleostei</taxon>
        <taxon>Neoteleostei</taxon>
        <taxon>Acanthomorphata</taxon>
        <taxon>Eupercaria</taxon>
        <taxon>Perciformes</taxon>
        <taxon>Percoidei</taxon>
        <taxon>Percidae</taxon>
        <taxon>Etheostomatinae</taxon>
        <taxon>Etheostoma</taxon>
    </lineage>
</organism>
<gene>
    <name evidence="1" type="ORF">FQN60_003613</name>
</gene>
<evidence type="ECO:0000313" key="2">
    <source>
        <dbReference type="Proteomes" id="UP000327493"/>
    </source>
</evidence>
<dbReference type="Proteomes" id="UP000327493">
    <property type="component" value="Chromosome 15"/>
</dbReference>
<sequence>MSRLNSLSSASPQTGLCGTRTDVERQILLFKAQDLSSCNKVSHIIYNVILEEERKRNL</sequence>
<proteinExistence type="predicted"/>
<protein>
    <submittedName>
        <fullName evidence="1">Uncharacterized protein</fullName>
    </submittedName>
</protein>
<evidence type="ECO:0000313" key="1">
    <source>
        <dbReference type="EMBL" id="KAA8584919.1"/>
    </source>
</evidence>
<dbReference type="AlphaFoldDB" id="A0A5J5CUY0"/>
<accession>A0A5J5CUY0</accession>